<reference evidence="1 2" key="1">
    <citation type="submission" date="2018-04" db="EMBL/GenBank/DDBJ databases">
        <title>Complete genome uncultured novel isolate.</title>
        <authorList>
            <person name="Merlino G."/>
        </authorList>
    </citation>
    <scope>NUCLEOTIDE SEQUENCE [LARGE SCALE GENOMIC DNA]</scope>
    <source>
        <strain evidence="2">R1DC9</strain>
    </source>
</reference>
<dbReference type="EMBL" id="CP028923">
    <property type="protein sequence ID" value="QCK16283.1"/>
    <property type="molecule type" value="Genomic_DNA"/>
</dbReference>
<organism evidence="1 2">
    <name type="scientific">Mangrovivirga cuniculi</name>
    <dbReference type="NCBI Taxonomy" id="2715131"/>
    <lineage>
        <taxon>Bacteria</taxon>
        <taxon>Pseudomonadati</taxon>
        <taxon>Bacteroidota</taxon>
        <taxon>Cytophagia</taxon>
        <taxon>Cytophagales</taxon>
        <taxon>Mangrovivirgaceae</taxon>
        <taxon>Mangrovivirga</taxon>
    </lineage>
</organism>
<dbReference type="KEGG" id="fpf:DCC35_16830"/>
<protein>
    <recommendedName>
        <fullName evidence="3">Sulfotransferase family protein</fullName>
    </recommendedName>
</protein>
<keyword evidence="2" id="KW-1185">Reference proteome</keyword>
<sequence length="252" mass="29853">MIKWLKFIFLLFKHGKCEKYLSAYDSKSTTSGWKHSVLTIPYLGYFLYQLKYILFHNASKRARYLEPPNADFIYYRIPKTGSTSLIKYLLEKYYDFNLSGNSGDINNIADKKLSVIVRNPERNLITVIRHPKERFISAYTNISESSDPYVLKNYLFEILPKGLEINEVLKRMTLIPKRLLDDHFQSQSYLIDMAFKLPQVYKIEEGLQKLPIIDADRFTFPRLNVSNKKNSLSSDSEKILKTYYKQDFDRWY</sequence>
<evidence type="ECO:0000313" key="1">
    <source>
        <dbReference type="EMBL" id="QCK16283.1"/>
    </source>
</evidence>
<dbReference type="SUPFAM" id="SSF52540">
    <property type="entry name" value="P-loop containing nucleoside triphosphate hydrolases"/>
    <property type="match status" value="1"/>
</dbReference>
<evidence type="ECO:0008006" key="3">
    <source>
        <dbReference type="Google" id="ProtNLM"/>
    </source>
</evidence>
<dbReference type="InterPro" id="IPR005331">
    <property type="entry name" value="Sulfotransferase"/>
</dbReference>
<dbReference type="GO" id="GO:0016020">
    <property type="term" value="C:membrane"/>
    <property type="evidence" value="ECO:0007669"/>
    <property type="project" value="InterPro"/>
</dbReference>
<proteinExistence type="predicted"/>
<dbReference type="Gene3D" id="3.40.50.300">
    <property type="entry name" value="P-loop containing nucleotide triphosphate hydrolases"/>
    <property type="match status" value="1"/>
</dbReference>
<dbReference type="OrthoDB" id="1419077at2"/>
<dbReference type="Proteomes" id="UP000298616">
    <property type="component" value="Chromosome"/>
</dbReference>
<dbReference type="RefSeq" id="WP_137091875.1">
    <property type="nucleotide sequence ID" value="NZ_CP028923.1"/>
</dbReference>
<dbReference type="Pfam" id="PF03567">
    <property type="entry name" value="Sulfotransfer_2"/>
    <property type="match status" value="1"/>
</dbReference>
<accession>A0A4D7JN94</accession>
<name>A0A4D7JN94_9BACT</name>
<dbReference type="GO" id="GO:0008146">
    <property type="term" value="F:sulfotransferase activity"/>
    <property type="evidence" value="ECO:0007669"/>
    <property type="project" value="InterPro"/>
</dbReference>
<evidence type="ECO:0000313" key="2">
    <source>
        <dbReference type="Proteomes" id="UP000298616"/>
    </source>
</evidence>
<gene>
    <name evidence="1" type="ORF">DCC35_16830</name>
</gene>
<dbReference type="InterPro" id="IPR027417">
    <property type="entry name" value="P-loop_NTPase"/>
</dbReference>
<dbReference type="AlphaFoldDB" id="A0A4D7JN94"/>